<proteinExistence type="inferred from homology"/>
<name>A0A843YRW4_9BURK</name>
<dbReference type="OrthoDB" id="8545756at2"/>
<dbReference type="PROSITE" id="PS50928">
    <property type="entry name" value="ABC_TM1"/>
    <property type="match status" value="1"/>
</dbReference>
<keyword evidence="4 7" id="KW-0812">Transmembrane</keyword>
<dbReference type="InterPro" id="IPR000515">
    <property type="entry name" value="MetI-like"/>
</dbReference>
<feature type="transmembrane region" description="Helical" evidence="7">
    <location>
        <begin position="232"/>
        <end position="251"/>
    </location>
</feature>
<dbReference type="InterPro" id="IPR035906">
    <property type="entry name" value="MetI-like_sf"/>
</dbReference>
<feature type="transmembrane region" description="Helical" evidence="7">
    <location>
        <begin position="258"/>
        <end position="281"/>
    </location>
</feature>
<feature type="transmembrane region" description="Helical" evidence="7">
    <location>
        <begin position="105"/>
        <end position="128"/>
    </location>
</feature>
<evidence type="ECO:0000256" key="7">
    <source>
        <dbReference type="RuleBase" id="RU363032"/>
    </source>
</evidence>
<dbReference type="RefSeq" id="WP_153234058.1">
    <property type="nucleotide sequence ID" value="NZ_WINI01000003.1"/>
</dbReference>
<dbReference type="GO" id="GO:0042918">
    <property type="term" value="P:alkanesulfonate transmembrane transport"/>
    <property type="evidence" value="ECO:0007669"/>
    <property type="project" value="UniProtKB-ARBA"/>
</dbReference>
<dbReference type="EMBL" id="WINI01000003">
    <property type="protein sequence ID" value="MQR00464.1"/>
    <property type="molecule type" value="Genomic_DNA"/>
</dbReference>
<gene>
    <name evidence="9" type="primary">tauC</name>
    <name evidence="9" type="ORF">GEV47_07195</name>
</gene>
<keyword evidence="3" id="KW-1003">Cell membrane</keyword>
<organism evidence="9 10">
    <name type="scientific">Glaciimonas soli</name>
    <dbReference type="NCBI Taxonomy" id="2590999"/>
    <lineage>
        <taxon>Bacteria</taxon>
        <taxon>Pseudomonadati</taxon>
        <taxon>Pseudomonadota</taxon>
        <taxon>Betaproteobacteria</taxon>
        <taxon>Burkholderiales</taxon>
        <taxon>Oxalobacteraceae</taxon>
        <taxon>Glaciimonas</taxon>
    </lineage>
</organism>
<dbReference type="GO" id="GO:0010438">
    <property type="term" value="P:cellular response to sulfur starvation"/>
    <property type="evidence" value="ECO:0007669"/>
    <property type="project" value="TreeGrafter"/>
</dbReference>
<dbReference type="CDD" id="cd06261">
    <property type="entry name" value="TM_PBP2"/>
    <property type="match status" value="1"/>
</dbReference>
<keyword evidence="10" id="KW-1185">Reference proteome</keyword>
<dbReference type="Proteomes" id="UP000451565">
    <property type="component" value="Unassembled WGS sequence"/>
</dbReference>
<feature type="transmembrane region" description="Helical" evidence="7">
    <location>
        <begin position="167"/>
        <end position="186"/>
    </location>
</feature>
<accession>A0A843YRW4</accession>
<feature type="transmembrane region" description="Helical" evidence="7">
    <location>
        <begin position="140"/>
        <end position="161"/>
    </location>
</feature>
<sequence>MSELSATLSALELPREILIQASIPVSTQASRRGKSEVTARAPVSDRTITLITVFALFGLWWLVSALALVPPLFLPSPLAVMHKFYAVATEGFVDATLWQHASTSILRVFAALLLALVSAIPLGIWIGLSRRARAVFDPLIEFYRPIPPLAYLPLIVIWCGIGELSKVLLIYLAIFAPLTIATVQGVRRVHPQRLLSARSLGASRWQLIRFVVLPSALPDVLTGVRIGLGVGWSTLVAAELIAATCGLGFMIQSAAQFLVTDVVIMGILVIALIASIFEFGIRWLQRQYVPWSEQG</sequence>
<evidence type="ECO:0000259" key="8">
    <source>
        <dbReference type="PROSITE" id="PS50928"/>
    </source>
</evidence>
<evidence type="ECO:0000256" key="5">
    <source>
        <dbReference type="ARBA" id="ARBA00022989"/>
    </source>
</evidence>
<keyword evidence="6 7" id="KW-0472">Membrane</keyword>
<dbReference type="AlphaFoldDB" id="A0A843YRW4"/>
<dbReference type="FunFam" id="1.10.3720.10:FF:000003">
    <property type="entry name" value="Aliphatic sulfonate ABC transporter permease"/>
    <property type="match status" value="1"/>
</dbReference>
<dbReference type="SUPFAM" id="SSF161098">
    <property type="entry name" value="MetI-like"/>
    <property type="match status" value="1"/>
</dbReference>
<protein>
    <submittedName>
        <fullName evidence="9">Taurine ABC transporter permease TauC</fullName>
    </submittedName>
</protein>
<evidence type="ECO:0000256" key="3">
    <source>
        <dbReference type="ARBA" id="ARBA00022475"/>
    </source>
</evidence>
<evidence type="ECO:0000256" key="2">
    <source>
        <dbReference type="ARBA" id="ARBA00022448"/>
    </source>
</evidence>
<dbReference type="NCBIfam" id="NF007545">
    <property type="entry name" value="PRK10160.1"/>
    <property type="match status" value="1"/>
</dbReference>
<dbReference type="Pfam" id="PF00528">
    <property type="entry name" value="BPD_transp_1"/>
    <property type="match status" value="1"/>
</dbReference>
<evidence type="ECO:0000256" key="1">
    <source>
        <dbReference type="ARBA" id="ARBA00004651"/>
    </source>
</evidence>
<comment type="caution">
    <text evidence="9">The sequence shown here is derived from an EMBL/GenBank/DDBJ whole genome shotgun (WGS) entry which is preliminary data.</text>
</comment>
<evidence type="ECO:0000313" key="9">
    <source>
        <dbReference type="EMBL" id="MQR00464.1"/>
    </source>
</evidence>
<keyword evidence="5 7" id="KW-1133">Transmembrane helix</keyword>
<feature type="transmembrane region" description="Helical" evidence="7">
    <location>
        <begin position="48"/>
        <end position="73"/>
    </location>
</feature>
<comment type="subcellular location">
    <subcellularLocation>
        <location evidence="1 7">Cell membrane</location>
        <topology evidence="1 7">Multi-pass membrane protein</topology>
    </subcellularLocation>
</comment>
<evidence type="ECO:0000313" key="10">
    <source>
        <dbReference type="Proteomes" id="UP000451565"/>
    </source>
</evidence>
<dbReference type="Gene3D" id="1.10.3720.10">
    <property type="entry name" value="MetI-like"/>
    <property type="match status" value="1"/>
</dbReference>
<reference evidence="9 10" key="1">
    <citation type="submission" date="2019-10" db="EMBL/GenBank/DDBJ databases">
        <title>Glaciimonas soli sp. nov., a psychrophilic bacterium isolated from the forest soil of a high elevation mountain in Taiwan.</title>
        <authorList>
            <person name="Wang L.-T."/>
            <person name="Shieh W.Y."/>
        </authorList>
    </citation>
    <scope>NUCLEOTIDE SEQUENCE [LARGE SCALE GENOMIC DNA]</scope>
    <source>
        <strain evidence="9 10">GS1</strain>
    </source>
</reference>
<dbReference type="PANTHER" id="PTHR30151">
    <property type="entry name" value="ALKANE SULFONATE ABC TRANSPORTER-RELATED, MEMBRANE SUBUNIT"/>
    <property type="match status" value="1"/>
</dbReference>
<keyword evidence="2 7" id="KW-0813">Transport</keyword>
<evidence type="ECO:0000256" key="4">
    <source>
        <dbReference type="ARBA" id="ARBA00022692"/>
    </source>
</evidence>
<feature type="domain" description="ABC transmembrane type-1" evidence="8">
    <location>
        <begin position="101"/>
        <end position="278"/>
    </location>
</feature>
<evidence type="ECO:0000256" key="6">
    <source>
        <dbReference type="ARBA" id="ARBA00023136"/>
    </source>
</evidence>
<comment type="similarity">
    <text evidence="7">Belongs to the binding-protein-dependent transport system permease family.</text>
</comment>
<dbReference type="PANTHER" id="PTHR30151:SF25">
    <property type="entry name" value="TAURINE TRANSPORT SYSTEM PERMEASE PROTEIN TAUC"/>
    <property type="match status" value="1"/>
</dbReference>
<dbReference type="GO" id="GO:0005886">
    <property type="term" value="C:plasma membrane"/>
    <property type="evidence" value="ECO:0007669"/>
    <property type="project" value="UniProtKB-SubCell"/>
</dbReference>